<accession>A0ABS1U6X4</accession>
<proteinExistence type="predicted"/>
<organism evidence="1 2">
    <name type="scientific">Belnapia arida</name>
    <dbReference type="NCBI Taxonomy" id="2804533"/>
    <lineage>
        <taxon>Bacteria</taxon>
        <taxon>Pseudomonadati</taxon>
        <taxon>Pseudomonadota</taxon>
        <taxon>Alphaproteobacteria</taxon>
        <taxon>Acetobacterales</taxon>
        <taxon>Roseomonadaceae</taxon>
        <taxon>Belnapia</taxon>
    </lineage>
</organism>
<comment type="caution">
    <text evidence="1">The sequence shown here is derived from an EMBL/GenBank/DDBJ whole genome shotgun (WGS) entry which is preliminary data.</text>
</comment>
<evidence type="ECO:0000313" key="1">
    <source>
        <dbReference type="EMBL" id="MBL6079689.1"/>
    </source>
</evidence>
<sequence>MPPGERRNPVAMVRLAVGPLTLLLPVSRLRKAGLAVRLPMGEGGVPAVEADAATWDTSQQATIGAVMLDQAAREHLFGPDLRKMDRATLKALREAGVIPPPASAEVVPLRPGAALA</sequence>
<dbReference type="RefSeq" id="WP_202832939.1">
    <property type="nucleotide sequence ID" value="NZ_JAETWB010000008.1"/>
</dbReference>
<dbReference type="Proteomes" id="UP000660885">
    <property type="component" value="Unassembled WGS sequence"/>
</dbReference>
<name>A0ABS1U6X4_9PROT</name>
<dbReference type="EMBL" id="JAETWB010000008">
    <property type="protein sequence ID" value="MBL6079689.1"/>
    <property type="molecule type" value="Genomic_DNA"/>
</dbReference>
<reference evidence="1 2" key="1">
    <citation type="submission" date="2021-01" db="EMBL/GenBank/DDBJ databases">
        <title>Belnapia mucosa sp. nov. and Belnapia arida sp. nov., isolated from the Tabernas Desert (Almeria, Spain).</title>
        <authorList>
            <person name="Molina-Menor E."/>
            <person name="Vidal-Verdu A."/>
            <person name="Calonge A."/>
            <person name="Satari L."/>
            <person name="Pereto J."/>
            <person name="Porcar M."/>
        </authorList>
    </citation>
    <scope>NUCLEOTIDE SEQUENCE [LARGE SCALE GENOMIC DNA]</scope>
    <source>
        <strain evidence="1 2">T18</strain>
    </source>
</reference>
<keyword evidence="2" id="KW-1185">Reference proteome</keyword>
<gene>
    <name evidence="1" type="ORF">JMJ56_16850</name>
</gene>
<protein>
    <submittedName>
        <fullName evidence="1">Uncharacterized protein</fullName>
    </submittedName>
</protein>
<evidence type="ECO:0000313" key="2">
    <source>
        <dbReference type="Proteomes" id="UP000660885"/>
    </source>
</evidence>